<evidence type="ECO:0000259" key="1">
    <source>
        <dbReference type="Pfam" id="PF14534"/>
    </source>
</evidence>
<keyword evidence="3" id="KW-1185">Reference proteome</keyword>
<evidence type="ECO:0000313" key="2">
    <source>
        <dbReference type="EMBL" id="MFC3812455.1"/>
    </source>
</evidence>
<name>A0ABV7Z1T6_9BACT</name>
<dbReference type="Proteomes" id="UP001595616">
    <property type="component" value="Unassembled WGS sequence"/>
</dbReference>
<sequence>MKKYFSAIALLFVMVIPSIGQSKAVKEVKDALETLRLQMLEPTAGMLKSLSCSKLSYGHSSGKIENQEQFVKALESKNSDFTTLNFDEVDIQVVGKTATVRHILDADTHDNGKEPGHVKLKVLLVFVKEKGKWLLLARQAVKM</sequence>
<proteinExistence type="predicted"/>
<dbReference type="SUPFAM" id="SSF54427">
    <property type="entry name" value="NTF2-like"/>
    <property type="match status" value="1"/>
</dbReference>
<dbReference type="Gene3D" id="3.10.450.50">
    <property type="match status" value="1"/>
</dbReference>
<evidence type="ECO:0000313" key="3">
    <source>
        <dbReference type="Proteomes" id="UP001595616"/>
    </source>
</evidence>
<dbReference type="EMBL" id="JBHRYQ010000001">
    <property type="protein sequence ID" value="MFC3812455.1"/>
    <property type="molecule type" value="Genomic_DNA"/>
</dbReference>
<accession>A0ABV7Z1T6</accession>
<dbReference type="InterPro" id="IPR027843">
    <property type="entry name" value="DUF4440"/>
</dbReference>
<dbReference type="InterPro" id="IPR032710">
    <property type="entry name" value="NTF2-like_dom_sf"/>
</dbReference>
<reference evidence="3" key="1">
    <citation type="journal article" date="2019" name="Int. J. Syst. Evol. Microbiol.">
        <title>The Global Catalogue of Microorganisms (GCM) 10K type strain sequencing project: providing services to taxonomists for standard genome sequencing and annotation.</title>
        <authorList>
            <consortium name="The Broad Institute Genomics Platform"/>
            <consortium name="The Broad Institute Genome Sequencing Center for Infectious Disease"/>
            <person name="Wu L."/>
            <person name="Ma J."/>
        </authorList>
    </citation>
    <scope>NUCLEOTIDE SEQUENCE [LARGE SCALE GENOMIC DNA]</scope>
    <source>
        <strain evidence="3">CECT 7956</strain>
    </source>
</reference>
<protein>
    <submittedName>
        <fullName evidence="2">Nuclear transport factor 2 family protein</fullName>
    </submittedName>
</protein>
<comment type="caution">
    <text evidence="2">The sequence shown here is derived from an EMBL/GenBank/DDBJ whole genome shotgun (WGS) entry which is preliminary data.</text>
</comment>
<organism evidence="2 3">
    <name type="scientific">Lacihabitans lacunae</name>
    <dbReference type="NCBI Taxonomy" id="1028214"/>
    <lineage>
        <taxon>Bacteria</taxon>
        <taxon>Pseudomonadati</taxon>
        <taxon>Bacteroidota</taxon>
        <taxon>Cytophagia</taxon>
        <taxon>Cytophagales</taxon>
        <taxon>Leadbetterellaceae</taxon>
        <taxon>Lacihabitans</taxon>
    </lineage>
</organism>
<dbReference type="Pfam" id="PF14534">
    <property type="entry name" value="DUF4440"/>
    <property type="match status" value="1"/>
</dbReference>
<dbReference type="RefSeq" id="WP_379839332.1">
    <property type="nucleotide sequence ID" value="NZ_JBHRYQ010000001.1"/>
</dbReference>
<gene>
    <name evidence="2" type="ORF">ACFOOI_17480</name>
</gene>
<feature type="domain" description="DUF4440" evidence="1">
    <location>
        <begin position="52"/>
        <end position="135"/>
    </location>
</feature>